<protein>
    <submittedName>
        <fullName evidence="2">Uncharacterized protein</fullName>
    </submittedName>
</protein>
<reference evidence="3" key="1">
    <citation type="submission" date="2015-05" db="EMBL/GenBank/DDBJ databases">
        <authorList>
            <person name="Fogelqvist Johan"/>
        </authorList>
    </citation>
    <scope>NUCLEOTIDE SEQUENCE [LARGE SCALE GENOMIC DNA]</scope>
</reference>
<feature type="non-terminal residue" evidence="2">
    <location>
        <position position="1"/>
    </location>
</feature>
<evidence type="ECO:0000313" key="3">
    <source>
        <dbReference type="Proteomes" id="UP000045706"/>
    </source>
</evidence>
<proteinExistence type="predicted"/>
<dbReference type="EMBL" id="CVQI01003113">
    <property type="protein sequence ID" value="CRK12395.1"/>
    <property type="molecule type" value="Genomic_DNA"/>
</dbReference>
<dbReference type="AlphaFoldDB" id="A0A0G4KSH4"/>
<organism evidence="2 3">
    <name type="scientific">Verticillium longisporum</name>
    <name type="common">Verticillium dahliae var. longisporum</name>
    <dbReference type="NCBI Taxonomy" id="100787"/>
    <lineage>
        <taxon>Eukaryota</taxon>
        <taxon>Fungi</taxon>
        <taxon>Dikarya</taxon>
        <taxon>Ascomycota</taxon>
        <taxon>Pezizomycotina</taxon>
        <taxon>Sordariomycetes</taxon>
        <taxon>Hypocreomycetidae</taxon>
        <taxon>Glomerellales</taxon>
        <taxon>Plectosphaerellaceae</taxon>
        <taxon>Verticillium</taxon>
    </lineage>
</organism>
<dbReference type="Proteomes" id="UP000045706">
    <property type="component" value="Unassembled WGS sequence"/>
</dbReference>
<evidence type="ECO:0000313" key="2">
    <source>
        <dbReference type="EMBL" id="CRK12395.1"/>
    </source>
</evidence>
<gene>
    <name evidence="2" type="ORF">BN1723_009702</name>
</gene>
<sequence length="139" mass="15822">TSLLVTRGTSHPNTTFTVWFMPAVQEQVEQGLLEQGLLLFLCHSCPTATLRRPIKSDSTPQARVKGSPKIQDVNKKVVKVQPGQHAAVRRDRRRMRKPGTPPERAGAPRIGYLGGRDRSWQHEPQCSDYEHGRIRPWRH</sequence>
<feature type="region of interest" description="Disordered" evidence="1">
    <location>
        <begin position="51"/>
        <end position="139"/>
    </location>
</feature>
<evidence type="ECO:0000256" key="1">
    <source>
        <dbReference type="SAM" id="MobiDB-lite"/>
    </source>
</evidence>
<accession>A0A0G4KSH4</accession>
<name>A0A0G4KSH4_VERLO</name>